<evidence type="ECO:0008006" key="3">
    <source>
        <dbReference type="Google" id="ProtNLM"/>
    </source>
</evidence>
<dbReference type="Pfam" id="PF06626">
    <property type="entry name" value="DUF1152"/>
    <property type="match status" value="1"/>
</dbReference>
<protein>
    <recommendedName>
        <fullName evidence="3">DUF1152 domain-containing protein</fullName>
    </recommendedName>
</protein>
<organism evidence="1 2">
    <name type="scientific">Kibdelosporangium banguiense</name>
    <dbReference type="NCBI Taxonomy" id="1365924"/>
    <lineage>
        <taxon>Bacteria</taxon>
        <taxon>Bacillati</taxon>
        <taxon>Actinomycetota</taxon>
        <taxon>Actinomycetes</taxon>
        <taxon>Pseudonocardiales</taxon>
        <taxon>Pseudonocardiaceae</taxon>
        <taxon>Kibdelosporangium</taxon>
    </lineage>
</organism>
<dbReference type="Proteomes" id="UP001519332">
    <property type="component" value="Unassembled WGS sequence"/>
</dbReference>
<dbReference type="RefSeq" id="WP_209647066.1">
    <property type="nucleotide sequence ID" value="NZ_JAGINW010000001.1"/>
</dbReference>
<name>A0ABS4U1D2_9PSEU</name>
<reference evidence="1 2" key="1">
    <citation type="submission" date="2021-03" db="EMBL/GenBank/DDBJ databases">
        <title>Sequencing the genomes of 1000 actinobacteria strains.</title>
        <authorList>
            <person name="Klenk H.-P."/>
        </authorList>
    </citation>
    <scope>NUCLEOTIDE SEQUENCE [LARGE SCALE GENOMIC DNA]</scope>
    <source>
        <strain evidence="1 2">DSM 46670</strain>
    </source>
</reference>
<evidence type="ECO:0000313" key="2">
    <source>
        <dbReference type="Proteomes" id="UP001519332"/>
    </source>
</evidence>
<sequence length="368" mass="39727">MTSTLYVAAGGGGDAIAAAVLANRNAPGERAAIATYAWDRLIIDPLPGPRGAQDFNNLNEHAAHVWEITPNTTLKPPAGSTLPRLARELDARLFLLDPYSGAIGMAEQLQSIARFLGASSLVLVDVGGDLVARGDEPELRSPLADALALAACALTRLPCEVLIAGPGTDGELSEEQVAGRCRALHCTRYPDLRPDQVEHILPIFEWHPSEATGLWVSAVAGKRGTAEIRDAGLQVILNDTTGQVYATPMERVTQAHLFVGELTGTRSLSDVEEVVRHAQGRTEIDYERTKASGMHASSGELSEPAVIGRVSRVSSDARERADYLTVRRLAELIKFPVRDFSQLTRILRSINPARITPPLWMTRSHLDG</sequence>
<proteinExistence type="predicted"/>
<dbReference type="EMBL" id="JAGINW010000001">
    <property type="protein sequence ID" value="MBP2330457.1"/>
    <property type="molecule type" value="Genomic_DNA"/>
</dbReference>
<gene>
    <name evidence="1" type="ORF">JOF56_010842</name>
</gene>
<dbReference type="InterPro" id="IPR010581">
    <property type="entry name" value="DUF1152"/>
</dbReference>
<comment type="caution">
    <text evidence="1">The sequence shown here is derived from an EMBL/GenBank/DDBJ whole genome shotgun (WGS) entry which is preliminary data.</text>
</comment>
<evidence type="ECO:0000313" key="1">
    <source>
        <dbReference type="EMBL" id="MBP2330457.1"/>
    </source>
</evidence>
<accession>A0ABS4U1D2</accession>
<keyword evidence="2" id="KW-1185">Reference proteome</keyword>